<dbReference type="InterPro" id="IPR011990">
    <property type="entry name" value="TPR-like_helical_dom_sf"/>
</dbReference>
<dbReference type="Pfam" id="PF13432">
    <property type="entry name" value="TPR_16"/>
    <property type="match status" value="1"/>
</dbReference>
<protein>
    <recommendedName>
        <fullName evidence="4">TPR-like protein</fullName>
    </recommendedName>
</protein>
<dbReference type="InterPro" id="IPR019734">
    <property type="entry name" value="TPR_rpt"/>
</dbReference>
<evidence type="ECO:0008006" key="4">
    <source>
        <dbReference type="Google" id="ProtNLM"/>
    </source>
</evidence>
<dbReference type="SMART" id="SM00028">
    <property type="entry name" value="TPR"/>
    <property type="match status" value="2"/>
</dbReference>
<accession>A0AAF0EFG7</accession>
<proteinExistence type="predicted"/>
<dbReference type="Proteomes" id="UP001214415">
    <property type="component" value="Chromosome 7"/>
</dbReference>
<dbReference type="SUPFAM" id="SSF48452">
    <property type="entry name" value="TPR-like"/>
    <property type="match status" value="1"/>
</dbReference>
<dbReference type="Gene3D" id="1.25.40.10">
    <property type="entry name" value="Tetratricopeptide repeat domain"/>
    <property type="match status" value="1"/>
</dbReference>
<keyword evidence="1" id="KW-0175">Coiled coil</keyword>
<sequence>MSFLGRVAARSLRLGAARLRILPTQRVSEVSLNDPTEREAQKLLESGTQKLEVGDMEGAMADYRQSIQVHKNASAYYNLGICQYQERAIKSWKEALTIAPDSPDAHTNLASAYIMSKPPQGELALYHLKYVSGANFRTAAELSPDDGEIQFNLATVLEACEQLEEAIHAYKKAKENGIDRADQNVRNCMAKLMAARVDIERQERELKENQK</sequence>
<name>A0AAF0EFG7_9BASI</name>
<gene>
    <name evidence="2" type="ORF">MEQU1_003316</name>
</gene>
<feature type="coiled-coil region" evidence="1">
    <location>
        <begin position="153"/>
        <end position="209"/>
    </location>
</feature>
<evidence type="ECO:0000313" key="3">
    <source>
        <dbReference type="Proteomes" id="UP001214415"/>
    </source>
</evidence>
<reference evidence="2" key="1">
    <citation type="submission" date="2023-03" db="EMBL/GenBank/DDBJ databases">
        <title>Mating type loci evolution in Malassezia.</title>
        <authorList>
            <person name="Coelho M.A."/>
        </authorList>
    </citation>
    <scope>NUCLEOTIDE SEQUENCE</scope>
    <source>
        <strain evidence="2">CBS 12830</strain>
    </source>
</reference>
<dbReference type="Pfam" id="PF13414">
    <property type="entry name" value="TPR_11"/>
    <property type="match status" value="1"/>
</dbReference>
<keyword evidence="3" id="KW-1185">Reference proteome</keyword>
<evidence type="ECO:0000256" key="1">
    <source>
        <dbReference type="SAM" id="Coils"/>
    </source>
</evidence>
<dbReference type="AlphaFoldDB" id="A0AAF0EFG7"/>
<dbReference type="EMBL" id="CP119906">
    <property type="protein sequence ID" value="WFD24613.1"/>
    <property type="molecule type" value="Genomic_DNA"/>
</dbReference>
<evidence type="ECO:0000313" key="2">
    <source>
        <dbReference type="EMBL" id="WFD24613.1"/>
    </source>
</evidence>
<organism evidence="2 3">
    <name type="scientific">Malassezia equina</name>
    <dbReference type="NCBI Taxonomy" id="1381935"/>
    <lineage>
        <taxon>Eukaryota</taxon>
        <taxon>Fungi</taxon>
        <taxon>Dikarya</taxon>
        <taxon>Basidiomycota</taxon>
        <taxon>Ustilaginomycotina</taxon>
        <taxon>Malasseziomycetes</taxon>
        <taxon>Malasseziales</taxon>
        <taxon>Malasseziaceae</taxon>
        <taxon>Malassezia</taxon>
    </lineage>
</organism>